<gene>
    <name evidence="1" type="ORF">J2Z48_003122</name>
</gene>
<evidence type="ECO:0000313" key="2">
    <source>
        <dbReference type="Proteomes" id="UP001238450"/>
    </source>
</evidence>
<sequence>MSKKVRTDPVSYNGYLHAGEIHYYAFETTSEGTINLTSSGERKAPNAFISSLDNSTKTYQTGNTLRS</sequence>
<accession>A0AAJ1WRV5</accession>
<comment type="caution">
    <text evidence="1">The sequence shown here is derived from an EMBL/GenBank/DDBJ whole genome shotgun (WGS) entry which is preliminary data.</text>
</comment>
<reference evidence="1 2" key="1">
    <citation type="submission" date="2023-07" db="EMBL/GenBank/DDBJ databases">
        <title>Genomic Encyclopedia of Type Strains, Phase IV (KMG-IV): sequencing the most valuable type-strain genomes for metagenomic binning, comparative biology and taxonomic classification.</title>
        <authorList>
            <person name="Goeker M."/>
        </authorList>
    </citation>
    <scope>NUCLEOTIDE SEQUENCE [LARGE SCALE GENOMIC DNA]</scope>
    <source>
        <strain evidence="1 2">DSM 46876</strain>
    </source>
</reference>
<evidence type="ECO:0000313" key="1">
    <source>
        <dbReference type="EMBL" id="MDQ0418917.1"/>
    </source>
</evidence>
<protein>
    <submittedName>
        <fullName evidence="1">Uncharacterized protein</fullName>
    </submittedName>
</protein>
<dbReference type="EMBL" id="JAUSUV010000021">
    <property type="protein sequence ID" value="MDQ0418917.1"/>
    <property type="molecule type" value="Genomic_DNA"/>
</dbReference>
<dbReference type="RefSeq" id="WP_307254916.1">
    <property type="nucleotide sequence ID" value="NZ_JAUSUV010000021.1"/>
</dbReference>
<keyword evidence="2" id="KW-1185">Reference proteome</keyword>
<dbReference type="AlphaFoldDB" id="A0AAJ1WRV5"/>
<name>A0AAJ1WRV5_9BACL</name>
<proteinExistence type="predicted"/>
<dbReference type="Proteomes" id="UP001238450">
    <property type="component" value="Unassembled WGS sequence"/>
</dbReference>
<organism evidence="1 2">
    <name type="scientific">Croceifilum oryzae</name>
    <dbReference type="NCBI Taxonomy" id="1553429"/>
    <lineage>
        <taxon>Bacteria</taxon>
        <taxon>Bacillati</taxon>
        <taxon>Bacillota</taxon>
        <taxon>Bacilli</taxon>
        <taxon>Bacillales</taxon>
        <taxon>Thermoactinomycetaceae</taxon>
        <taxon>Croceifilum</taxon>
    </lineage>
</organism>